<dbReference type="EMBL" id="CAJHCP010000002">
    <property type="protein sequence ID" value="CAD6517277.1"/>
    <property type="molecule type" value="Genomic_DNA"/>
</dbReference>
<evidence type="ECO:0000313" key="2">
    <source>
        <dbReference type="Proteomes" id="UP000598032"/>
    </source>
</evidence>
<evidence type="ECO:0000313" key="1">
    <source>
        <dbReference type="EMBL" id="CAD6517277.1"/>
    </source>
</evidence>
<organism evidence="1 2">
    <name type="scientific">Paraburkholderia metrosideri</name>
    <dbReference type="NCBI Taxonomy" id="580937"/>
    <lineage>
        <taxon>Bacteria</taxon>
        <taxon>Pseudomonadati</taxon>
        <taxon>Pseudomonadota</taxon>
        <taxon>Betaproteobacteria</taxon>
        <taxon>Burkholderiales</taxon>
        <taxon>Burkholderiaceae</taxon>
        <taxon>Paraburkholderia</taxon>
    </lineage>
</organism>
<gene>
    <name evidence="1" type="ORF">LMG28140_00914</name>
</gene>
<dbReference type="Proteomes" id="UP000598032">
    <property type="component" value="Unassembled WGS sequence"/>
</dbReference>
<accession>A0ABM8NCE6</accession>
<keyword evidence="2" id="KW-1185">Reference proteome</keyword>
<protein>
    <submittedName>
        <fullName evidence="1">Uncharacterized protein</fullName>
    </submittedName>
</protein>
<proteinExistence type="predicted"/>
<name>A0ABM8NCE6_9BURK</name>
<sequence length="51" mass="5816">MAANRPLATMKAPFDREAYNVHPIDQARMNCLDKDRNAKESIEGHFQVQSV</sequence>
<reference evidence="1 2" key="1">
    <citation type="submission" date="2020-10" db="EMBL/GenBank/DDBJ databases">
        <authorList>
            <person name="Peeters C."/>
        </authorList>
    </citation>
    <scope>NUCLEOTIDE SEQUENCE [LARGE SCALE GENOMIC DNA]</scope>
    <source>
        <strain evidence="1 2">LMG 28140</strain>
    </source>
</reference>
<comment type="caution">
    <text evidence="1">The sequence shown here is derived from an EMBL/GenBank/DDBJ whole genome shotgun (WGS) entry which is preliminary data.</text>
</comment>